<dbReference type="SUPFAM" id="SSF63999">
    <property type="entry name" value="Thiamin pyrophosphokinase, catalytic domain"/>
    <property type="match status" value="1"/>
</dbReference>
<dbReference type="Proteomes" id="UP000192731">
    <property type="component" value="Unassembled WGS sequence"/>
</dbReference>
<evidence type="ECO:0000256" key="3">
    <source>
        <dbReference type="ARBA" id="ARBA00022777"/>
    </source>
</evidence>
<evidence type="ECO:0000313" key="6">
    <source>
        <dbReference type="EMBL" id="SMB95026.1"/>
    </source>
</evidence>
<proteinExistence type="predicted"/>
<dbReference type="Gene3D" id="3.40.50.10240">
    <property type="entry name" value="Thiamin pyrophosphokinase, catalytic domain"/>
    <property type="match status" value="1"/>
</dbReference>
<evidence type="ECO:0000313" key="7">
    <source>
        <dbReference type="Proteomes" id="UP000192731"/>
    </source>
</evidence>
<dbReference type="STRING" id="656914.SAMN00017405_0313"/>
<dbReference type="InterPro" id="IPR036759">
    <property type="entry name" value="TPK_catalytic_sf"/>
</dbReference>
<keyword evidence="4" id="KW-0067">ATP-binding</keyword>
<dbReference type="OrthoDB" id="9804377at2"/>
<keyword evidence="2" id="KW-0547">Nucleotide-binding</keyword>
<dbReference type="NCBIfam" id="NF040608">
    <property type="entry name" value="division_SteA"/>
    <property type="match status" value="1"/>
</dbReference>
<dbReference type="GO" id="GO:0009229">
    <property type="term" value="P:thiamine diphosphate biosynthetic process"/>
    <property type="evidence" value="ECO:0007669"/>
    <property type="project" value="InterPro"/>
</dbReference>
<name>A0A1W1VNX2_DESTI</name>
<evidence type="ECO:0000256" key="1">
    <source>
        <dbReference type="ARBA" id="ARBA00022679"/>
    </source>
</evidence>
<sequence length="329" mass="36019">MLIKGSVVIDKKTKNLVKRILPGQIAIISHRDLDEIAAESLVEARVKAVLNTDNSLSELYTNGGPKILLAAGIPHIDCLGNNLISHLAEGDEITIKGNLIFINHDVFAKGRLITDKNLTQNMKIAQENSNEQLCKFLNNTLYYAVKEKDIFLSELEYPTIRTNIKGKQVVVVIRGKGYKNDLLSMKEYIKENRPLLIGVDGGADAILEIGLKPDLIVGDMDSVSDEALCLNCERIVHAYTNGSAPGIQRLKALGLDYITFAAPGTSEDIAMLLAYEKGAEKIIAIGTHTNMIDFMEKGRNGMGSTFLVRLKIGNKLIDAKGFSTILNPV</sequence>
<protein>
    <submittedName>
        <fullName evidence="6">Uncharacterized membrane-anchored protein</fullName>
    </submittedName>
</protein>
<keyword evidence="1" id="KW-0808">Transferase</keyword>
<evidence type="ECO:0000256" key="2">
    <source>
        <dbReference type="ARBA" id="ARBA00022741"/>
    </source>
</evidence>
<dbReference type="GO" id="GO:0016301">
    <property type="term" value="F:kinase activity"/>
    <property type="evidence" value="ECO:0007669"/>
    <property type="project" value="UniProtKB-KW"/>
</dbReference>
<reference evidence="6 7" key="1">
    <citation type="submission" date="2017-04" db="EMBL/GenBank/DDBJ databases">
        <authorList>
            <person name="Afonso C.L."/>
            <person name="Miller P.J."/>
            <person name="Scott M.A."/>
            <person name="Spackman E."/>
            <person name="Goraichik I."/>
            <person name="Dimitrov K.M."/>
            <person name="Suarez D.L."/>
            <person name="Swayne D.E."/>
        </authorList>
    </citation>
    <scope>NUCLEOTIDE SEQUENCE [LARGE SCALE GENOMIC DNA]</scope>
    <source>
        <strain evidence="6 7">DSM 11270</strain>
    </source>
</reference>
<feature type="domain" description="Thiamin pyrophosphokinase catalytic" evidence="5">
    <location>
        <begin position="190"/>
        <end position="228"/>
    </location>
</feature>
<dbReference type="GO" id="GO:0005524">
    <property type="term" value="F:ATP binding"/>
    <property type="evidence" value="ECO:0007669"/>
    <property type="project" value="UniProtKB-KW"/>
</dbReference>
<accession>A0A1W1VNX2</accession>
<organism evidence="6 7">
    <name type="scientific">Desulfonispora thiosulfatigenes DSM 11270</name>
    <dbReference type="NCBI Taxonomy" id="656914"/>
    <lineage>
        <taxon>Bacteria</taxon>
        <taxon>Bacillati</taxon>
        <taxon>Bacillota</taxon>
        <taxon>Clostridia</taxon>
        <taxon>Eubacteriales</taxon>
        <taxon>Peptococcaceae</taxon>
        <taxon>Desulfonispora</taxon>
    </lineage>
</organism>
<evidence type="ECO:0000256" key="4">
    <source>
        <dbReference type="ARBA" id="ARBA00022840"/>
    </source>
</evidence>
<dbReference type="RefSeq" id="WP_084054124.1">
    <property type="nucleotide sequence ID" value="NZ_FWWT01000022.1"/>
</dbReference>
<dbReference type="InterPro" id="IPR007371">
    <property type="entry name" value="TPK_catalytic"/>
</dbReference>
<dbReference type="GO" id="GO:0004788">
    <property type="term" value="F:thiamine diphosphokinase activity"/>
    <property type="evidence" value="ECO:0007669"/>
    <property type="project" value="InterPro"/>
</dbReference>
<dbReference type="EMBL" id="FWWT01000022">
    <property type="protein sequence ID" value="SMB95026.1"/>
    <property type="molecule type" value="Genomic_DNA"/>
</dbReference>
<gene>
    <name evidence="6" type="ORF">SAMN00017405_0313</name>
</gene>
<evidence type="ECO:0000259" key="5">
    <source>
        <dbReference type="Pfam" id="PF04263"/>
    </source>
</evidence>
<dbReference type="Pfam" id="PF04263">
    <property type="entry name" value="TPK_catalytic"/>
    <property type="match status" value="1"/>
</dbReference>
<keyword evidence="3" id="KW-0418">Kinase</keyword>
<dbReference type="InterPro" id="IPR047795">
    <property type="entry name" value="Put_SteA-like"/>
</dbReference>
<dbReference type="AlphaFoldDB" id="A0A1W1VNX2"/>
<keyword evidence="7" id="KW-1185">Reference proteome</keyword>